<evidence type="ECO:0000313" key="3">
    <source>
        <dbReference type="Proteomes" id="UP000034086"/>
    </source>
</evidence>
<organism evidence="2 3">
    <name type="scientific">Candidatus Woesebacteria bacterium GW2011_GWE1_45_18</name>
    <dbReference type="NCBI Taxonomy" id="1618598"/>
    <lineage>
        <taxon>Bacteria</taxon>
        <taxon>Candidatus Woeseibacteriota</taxon>
    </lineage>
</organism>
<dbReference type="AlphaFoldDB" id="A0A0G1Q4V2"/>
<name>A0A0G1Q4V2_9BACT</name>
<protein>
    <submittedName>
        <fullName evidence="2">Uncharacterized protein</fullName>
    </submittedName>
</protein>
<dbReference type="EMBL" id="LCKQ01000013">
    <property type="protein sequence ID" value="KKU03685.1"/>
    <property type="molecule type" value="Genomic_DNA"/>
</dbReference>
<evidence type="ECO:0000313" key="2">
    <source>
        <dbReference type="EMBL" id="KKU03685.1"/>
    </source>
</evidence>
<evidence type="ECO:0000256" key="1">
    <source>
        <dbReference type="SAM" id="MobiDB-lite"/>
    </source>
</evidence>
<gene>
    <name evidence="2" type="ORF">UX03_C0013G0043</name>
</gene>
<dbReference type="Proteomes" id="UP000034086">
    <property type="component" value="Unassembled WGS sequence"/>
</dbReference>
<sequence>MRETDPLPKDPPLQPNNPDVERVLFGGLDDNTLRKRGLDPREVTNWGISLFRGKIPKGFETLEDFEKHVQSKIKKEES</sequence>
<feature type="region of interest" description="Disordered" evidence="1">
    <location>
        <begin position="1"/>
        <end position="20"/>
    </location>
</feature>
<proteinExistence type="predicted"/>
<comment type="caution">
    <text evidence="2">The sequence shown here is derived from an EMBL/GenBank/DDBJ whole genome shotgun (WGS) entry which is preliminary data.</text>
</comment>
<accession>A0A0G1Q4V2</accession>
<reference evidence="2 3" key="1">
    <citation type="journal article" date="2015" name="Nature">
        <title>rRNA introns, odd ribosomes, and small enigmatic genomes across a large radiation of phyla.</title>
        <authorList>
            <person name="Brown C.T."/>
            <person name="Hug L.A."/>
            <person name="Thomas B.C."/>
            <person name="Sharon I."/>
            <person name="Castelle C.J."/>
            <person name="Singh A."/>
            <person name="Wilkins M.J."/>
            <person name="Williams K.H."/>
            <person name="Banfield J.F."/>
        </authorList>
    </citation>
    <scope>NUCLEOTIDE SEQUENCE [LARGE SCALE GENOMIC DNA]</scope>
</reference>